<sequence length="453" mass="49956">MVVESTGQISDHHMPGPGPTPPPRPRRILLLAEIANPDMVSVPLVAWCIAEALARQADVHLVTHIRNRPAIAALGWKEDRDFTIIDTEPMVQRIFRIARFLGASDNRGWTIYQALAPIGCYAFEKAAWDRFRSALEVGDYDIVHRLTPMSPTTPSFLARKLKRIGIPLVVGPLNGGLPWPAGFADRMLREREWLSRLRGAYKWLPGYASTRRDAAAILAGSLYTLSELPAKAQPRSFHLPENGIDPARFGLRRTRRAKAPLRGAFVGRLVPYKCADVLIRSAWDLLAKRELHLDIIGDGPERESIAALIRDLGVDHAVTLHGEVPHRQVQTLLVDCDFLACPSIREFGGGVVLEAMALGVAPIVADYGGPTELMDDETGIRVPFDGPEALAEGLRTVLLEVLANPEKLDRLGDAAVARVQSTFTWDRKAEQIGRVYDWVRDGGPRPSLLCTAS</sequence>
<feature type="domain" description="Glycosyl transferase family 1" evidence="2">
    <location>
        <begin position="264"/>
        <end position="415"/>
    </location>
</feature>
<evidence type="ECO:0000313" key="3">
    <source>
        <dbReference type="EMBL" id="KMS56392.1"/>
    </source>
</evidence>
<dbReference type="Proteomes" id="UP000052268">
    <property type="component" value="Unassembled WGS sequence"/>
</dbReference>
<dbReference type="Pfam" id="PF00534">
    <property type="entry name" value="Glycos_transf_1"/>
    <property type="match status" value="1"/>
</dbReference>
<keyword evidence="3" id="KW-0808">Transferase</keyword>
<dbReference type="SUPFAM" id="SSF53756">
    <property type="entry name" value="UDP-Glycosyltransferase/glycogen phosphorylase"/>
    <property type="match status" value="1"/>
</dbReference>
<accession>A0A0J7XY05</accession>
<dbReference type="CDD" id="cd03801">
    <property type="entry name" value="GT4_PimA-like"/>
    <property type="match status" value="1"/>
</dbReference>
<feature type="region of interest" description="Disordered" evidence="1">
    <location>
        <begin position="1"/>
        <end position="23"/>
    </location>
</feature>
<dbReference type="PANTHER" id="PTHR12526">
    <property type="entry name" value="GLYCOSYLTRANSFERASE"/>
    <property type="match status" value="1"/>
</dbReference>
<comment type="caution">
    <text evidence="3">The sequence shown here is derived from an EMBL/GenBank/DDBJ whole genome shotgun (WGS) entry which is preliminary data.</text>
</comment>
<dbReference type="Gene3D" id="3.40.50.2000">
    <property type="entry name" value="Glycogen Phosphorylase B"/>
    <property type="match status" value="2"/>
</dbReference>
<protein>
    <submittedName>
        <fullName evidence="3">Glycosyl transferase family 1</fullName>
    </submittedName>
</protein>
<organism evidence="3 4">
    <name type="scientific">Novosphingobium barchaimii LL02</name>
    <dbReference type="NCBI Taxonomy" id="1114963"/>
    <lineage>
        <taxon>Bacteria</taxon>
        <taxon>Pseudomonadati</taxon>
        <taxon>Pseudomonadota</taxon>
        <taxon>Alphaproteobacteria</taxon>
        <taxon>Sphingomonadales</taxon>
        <taxon>Sphingomonadaceae</taxon>
        <taxon>Novosphingobium</taxon>
    </lineage>
</organism>
<dbReference type="PANTHER" id="PTHR12526:SF635">
    <property type="entry name" value="GLYCOSYL TRANSFERASE GROUP 1"/>
    <property type="match status" value="1"/>
</dbReference>
<dbReference type="GO" id="GO:0016757">
    <property type="term" value="F:glycosyltransferase activity"/>
    <property type="evidence" value="ECO:0007669"/>
    <property type="project" value="InterPro"/>
</dbReference>
<gene>
    <name evidence="3" type="ORF">V474_15755</name>
</gene>
<evidence type="ECO:0000313" key="4">
    <source>
        <dbReference type="Proteomes" id="UP000052268"/>
    </source>
</evidence>
<reference evidence="3 4" key="1">
    <citation type="journal article" date="2015" name="G3 (Bethesda)">
        <title>Insights into Ongoing Evolution of the Hexachlorocyclohexane Catabolic Pathway from Comparative Genomics of Ten Sphingomonadaceae Strains.</title>
        <authorList>
            <person name="Pearce S.L."/>
            <person name="Oakeshott J.G."/>
            <person name="Pandey G."/>
        </authorList>
    </citation>
    <scope>NUCLEOTIDE SEQUENCE [LARGE SCALE GENOMIC DNA]</scope>
    <source>
        <strain evidence="3 4">LL02</strain>
    </source>
</reference>
<evidence type="ECO:0000256" key="1">
    <source>
        <dbReference type="SAM" id="MobiDB-lite"/>
    </source>
</evidence>
<dbReference type="RefSeq" id="WP_236711039.1">
    <property type="nucleotide sequence ID" value="NZ_KQ130453.1"/>
</dbReference>
<keyword evidence="4" id="KW-1185">Reference proteome</keyword>
<dbReference type="PATRIC" id="fig|1114963.3.peg.1979"/>
<dbReference type="InterPro" id="IPR001296">
    <property type="entry name" value="Glyco_trans_1"/>
</dbReference>
<dbReference type="EMBL" id="JACU01000004">
    <property type="protein sequence ID" value="KMS56392.1"/>
    <property type="molecule type" value="Genomic_DNA"/>
</dbReference>
<dbReference type="AlphaFoldDB" id="A0A0J7XY05"/>
<name>A0A0J7XY05_9SPHN</name>
<proteinExistence type="predicted"/>
<evidence type="ECO:0000259" key="2">
    <source>
        <dbReference type="Pfam" id="PF00534"/>
    </source>
</evidence>